<dbReference type="EMBL" id="VXIV02003140">
    <property type="protein sequence ID" value="KAF6020938.1"/>
    <property type="molecule type" value="Genomic_DNA"/>
</dbReference>
<evidence type="ECO:0000313" key="2">
    <source>
        <dbReference type="Proteomes" id="UP000593567"/>
    </source>
</evidence>
<dbReference type="Proteomes" id="UP000593567">
    <property type="component" value="Unassembled WGS sequence"/>
</dbReference>
<comment type="caution">
    <text evidence="1">The sequence shown here is derived from an EMBL/GenBank/DDBJ whole genome shotgun (WGS) entry which is preliminary data.</text>
</comment>
<evidence type="ECO:0000313" key="1">
    <source>
        <dbReference type="EMBL" id="KAF6020938.1"/>
    </source>
</evidence>
<accession>A0A7J7J673</accession>
<sequence>MKTLKESISDNFIRRVSGIFQNRATLSSPHAAGSKLSESSQLIVPVVTPRKRYRTSNAETKSKCSQSRLSINEVQPKVTAAIYLLHAISLVISEQILLSDVTISSILV</sequence>
<protein>
    <submittedName>
        <fullName evidence="1">Uncharacterized protein</fullName>
    </submittedName>
</protein>
<proteinExistence type="predicted"/>
<organism evidence="1 2">
    <name type="scientific">Bugula neritina</name>
    <name type="common">Brown bryozoan</name>
    <name type="synonym">Sertularia neritina</name>
    <dbReference type="NCBI Taxonomy" id="10212"/>
    <lineage>
        <taxon>Eukaryota</taxon>
        <taxon>Metazoa</taxon>
        <taxon>Spiralia</taxon>
        <taxon>Lophotrochozoa</taxon>
        <taxon>Bryozoa</taxon>
        <taxon>Gymnolaemata</taxon>
        <taxon>Cheilostomatida</taxon>
        <taxon>Flustrina</taxon>
        <taxon>Buguloidea</taxon>
        <taxon>Bugulidae</taxon>
        <taxon>Bugula</taxon>
    </lineage>
</organism>
<gene>
    <name evidence="1" type="ORF">EB796_020741</name>
</gene>
<dbReference type="AlphaFoldDB" id="A0A7J7J673"/>
<name>A0A7J7J673_BUGNE</name>
<keyword evidence="2" id="KW-1185">Reference proteome</keyword>
<reference evidence="1" key="1">
    <citation type="submission" date="2020-06" db="EMBL/GenBank/DDBJ databases">
        <title>Draft genome of Bugula neritina, a colonial animal packing powerful symbionts and potential medicines.</title>
        <authorList>
            <person name="Rayko M."/>
        </authorList>
    </citation>
    <scope>NUCLEOTIDE SEQUENCE [LARGE SCALE GENOMIC DNA]</scope>
    <source>
        <strain evidence="1">Kwan_BN1</strain>
    </source>
</reference>